<protein>
    <submittedName>
        <fullName evidence="2">WHEP-TRS domain-containing protein</fullName>
    </submittedName>
</protein>
<accession>A0A915D207</accession>
<organism evidence="1 2">
    <name type="scientific">Ditylenchus dipsaci</name>
    <dbReference type="NCBI Taxonomy" id="166011"/>
    <lineage>
        <taxon>Eukaryota</taxon>
        <taxon>Metazoa</taxon>
        <taxon>Ecdysozoa</taxon>
        <taxon>Nematoda</taxon>
        <taxon>Chromadorea</taxon>
        <taxon>Rhabditida</taxon>
        <taxon>Tylenchina</taxon>
        <taxon>Tylenchomorpha</taxon>
        <taxon>Sphaerularioidea</taxon>
        <taxon>Anguinidae</taxon>
        <taxon>Anguininae</taxon>
        <taxon>Ditylenchus</taxon>
    </lineage>
</organism>
<dbReference type="Proteomes" id="UP000887574">
    <property type="component" value="Unplaced"/>
</dbReference>
<sequence length="118" mass="13556">MTSIIYRSWPQKKAPPPKIEIEGRSHADLKQIKESLISEESKQVRDEKTLEEIAELRKTKGAELTKMKKDFEQGTVVNDPDAAAAEAAARLNKFEKMDNTLEQNLEERLKSMEKIWKA</sequence>
<evidence type="ECO:0000313" key="2">
    <source>
        <dbReference type="WBParaSite" id="jg14552"/>
    </source>
</evidence>
<dbReference type="AlphaFoldDB" id="A0A915D207"/>
<proteinExistence type="predicted"/>
<reference evidence="2" key="1">
    <citation type="submission" date="2022-11" db="UniProtKB">
        <authorList>
            <consortium name="WormBaseParasite"/>
        </authorList>
    </citation>
    <scope>IDENTIFICATION</scope>
</reference>
<keyword evidence="1" id="KW-1185">Reference proteome</keyword>
<evidence type="ECO:0000313" key="1">
    <source>
        <dbReference type="Proteomes" id="UP000887574"/>
    </source>
</evidence>
<dbReference type="WBParaSite" id="jg14552">
    <property type="protein sequence ID" value="jg14552"/>
    <property type="gene ID" value="jg14552"/>
</dbReference>
<name>A0A915D207_9BILA</name>